<comment type="caution">
    <text evidence="2">The sequence shown here is derived from an EMBL/GenBank/DDBJ whole genome shotgun (WGS) entry which is preliminary data.</text>
</comment>
<keyword evidence="1" id="KW-1133">Transmembrane helix</keyword>
<feature type="transmembrane region" description="Helical" evidence="1">
    <location>
        <begin position="87"/>
        <end position="111"/>
    </location>
</feature>
<evidence type="ECO:0000256" key="1">
    <source>
        <dbReference type="SAM" id="Phobius"/>
    </source>
</evidence>
<accession>A0ABW0ETF6</accession>
<feature type="transmembrane region" description="Helical" evidence="1">
    <location>
        <begin position="20"/>
        <end position="39"/>
    </location>
</feature>
<evidence type="ECO:0000313" key="3">
    <source>
        <dbReference type="Proteomes" id="UP001596157"/>
    </source>
</evidence>
<dbReference type="Proteomes" id="UP001596157">
    <property type="component" value="Unassembled WGS sequence"/>
</dbReference>
<organism evidence="2 3">
    <name type="scientific">Actinokineospora guangxiensis</name>
    <dbReference type="NCBI Taxonomy" id="1490288"/>
    <lineage>
        <taxon>Bacteria</taxon>
        <taxon>Bacillati</taxon>
        <taxon>Actinomycetota</taxon>
        <taxon>Actinomycetes</taxon>
        <taxon>Pseudonocardiales</taxon>
        <taxon>Pseudonocardiaceae</taxon>
        <taxon>Actinokineospora</taxon>
    </lineage>
</organism>
<evidence type="ECO:0000313" key="2">
    <source>
        <dbReference type="EMBL" id="MFC5288800.1"/>
    </source>
</evidence>
<dbReference type="EMBL" id="JBHSKF010000007">
    <property type="protein sequence ID" value="MFC5288800.1"/>
    <property type="molecule type" value="Genomic_DNA"/>
</dbReference>
<keyword evidence="1" id="KW-0472">Membrane</keyword>
<gene>
    <name evidence="2" type="ORF">ACFPM7_17215</name>
</gene>
<protein>
    <recommendedName>
        <fullName evidence="4">DUF202 domain-containing protein</fullName>
    </recommendedName>
</protein>
<keyword evidence="1" id="KW-0812">Transmembrane</keyword>
<feature type="transmembrane region" description="Helical" evidence="1">
    <location>
        <begin position="45"/>
        <end position="66"/>
    </location>
</feature>
<keyword evidence="3" id="KW-1185">Reference proteome</keyword>
<dbReference type="RefSeq" id="WP_378248642.1">
    <property type="nucleotide sequence ID" value="NZ_JBHSKF010000007.1"/>
</dbReference>
<reference evidence="3" key="1">
    <citation type="journal article" date="2019" name="Int. J. Syst. Evol. Microbiol.">
        <title>The Global Catalogue of Microorganisms (GCM) 10K type strain sequencing project: providing services to taxonomists for standard genome sequencing and annotation.</title>
        <authorList>
            <consortium name="The Broad Institute Genomics Platform"/>
            <consortium name="The Broad Institute Genome Sequencing Center for Infectious Disease"/>
            <person name="Wu L."/>
            <person name="Ma J."/>
        </authorList>
    </citation>
    <scope>NUCLEOTIDE SEQUENCE [LARGE SCALE GENOMIC DNA]</scope>
    <source>
        <strain evidence="3">CCUG 59778</strain>
    </source>
</reference>
<proteinExistence type="predicted"/>
<name>A0ABW0ETF6_9PSEU</name>
<evidence type="ECO:0008006" key="4">
    <source>
        <dbReference type="Google" id="ProtNLM"/>
    </source>
</evidence>
<sequence>MTTRYGTGRRRFWEWTPAFALRLVVGNLAMIASVLVFRVSESRGVQWGMVALGIAGVIVVWLSWAGKKDNYRGEGGKIYMYGALDRIGYWGSVLITTAFVVAGGFLFPITLFDN</sequence>